<dbReference type="GO" id="GO:0015293">
    <property type="term" value="F:symporter activity"/>
    <property type="evidence" value="ECO:0007669"/>
    <property type="project" value="UniProtKB-KW"/>
</dbReference>
<dbReference type="PANTHER" id="PTHR23507">
    <property type="entry name" value="ZGC:174356"/>
    <property type="match status" value="1"/>
</dbReference>
<proteinExistence type="predicted"/>
<feature type="transmembrane region" description="Helical" evidence="9">
    <location>
        <begin position="402"/>
        <end position="422"/>
    </location>
</feature>
<feature type="transmembrane region" description="Helical" evidence="9">
    <location>
        <begin position="167"/>
        <end position="188"/>
    </location>
</feature>
<feature type="transmembrane region" description="Helical" evidence="9">
    <location>
        <begin position="194"/>
        <end position="217"/>
    </location>
</feature>
<evidence type="ECO:0000256" key="1">
    <source>
        <dbReference type="ARBA" id="ARBA00004155"/>
    </source>
</evidence>
<evidence type="ECO:0000256" key="3">
    <source>
        <dbReference type="ARBA" id="ARBA00022692"/>
    </source>
</evidence>
<evidence type="ECO:0000256" key="7">
    <source>
        <dbReference type="ARBA" id="ARBA00023180"/>
    </source>
</evidence>
<keyword evidence="5 9" id="KW-1133">Transmembrane helix</keyword>
<evidence type="ECO:0000313" key="10">
    <source>
        <dbReference type="Ensembl" id="ENSGMOP00000001871.2"/>
    </source>
</evidence>
<evidence type="ECO:0000313" key="11">
    <source>
        <dbReference type="Proteomes" id="UP000694546"/>
    </source>
</evidence>
<keyword evidence="11" id="KW-1185">Reference proteome</keyword>
<feature type="transmembrane region" description="Helical" evidence="9">
    <location>
        <begin position="103"/>
        <end position="123"/>
    </location>
</feature>
<keyword evidence="6 9" id="KW-0472">Membrane</keyword>
<evidence type="ECO:0000256" key="4">
    <source>
        <dbReference type="ARBA" id="ARBA00022847"/>
    </source>
</evidence>
<dbReference type="OMA" id="MFMTYPL"/>
<dbReference type="Proteomes" id="UP000694546">
    <property type="component" value="Chromosome 7"/>
</dbReference>
<dbReference type="AlphaFoldDB" id="A0A8C4YZN5"/>
<reference evidence="10" key="1">
    <citation type="submission" date="2025-08" db="UniProtKB">
        <authorList>
            <consortium name="Ensembl"/>
        </authorList>
    </citation>
    <scope>IDENTIFICATION</scope>
</reference>
<keyword evidence="2" id="KW-0813">Transport</keyword>
<dbReference type="GeneTree" id="ENSGT00950000183096"/>
<keyword evidence="4" id="KW-0769">Symport</keyword>
<protein>
    <submittedName>
        <fullName evidence="10">Solute carrier family 46 member 3</fullName>
    </submittedName>
</protein>
<dbReference type="Gene3D" id="1.20.1250.20">
    <property type="entry name" value="MFS general substrate transporter like domains"/>
    <property type="match status" value="1"/>
</dbReference>
<organism evidence="10 11">
    <name type="scientific">Gadus morhua</name>
    <name type="common">Atlantic cod</name>
    <dbReference type="NCBI Taxonomy" id="8049"/>
    <lineage>
        <taxon>Eukaryota</taxon>
        <taxon>Metazoa</taxon>
        <taxon>Chordata</taxon>
        <taxon>Craniata</taxon>
        <taxon>Vertebrata</taxon>
        <taxon>Euteleostomi</taxon>
        <taxon>Actinopterygii</taxon>
        <taxon>Neopterygii</taxon>
        <taxon>Teleostei</taxon>
        <taxon>Neoteleostei</taxon>
        <taxon>Acanthomorphata</taxon>
        <taxon>Zeiogadaria</taxon>
        <taxon>Gadariae</taxon>
        <taxon>Gadiformes</taxon>
        <taxon>Gadoidei</taxon>
        <taxon>Gadidae</taxon>
        <taxon>Gadus</taxon>
    </lineage>
</organism>
<comment type="subcellular location">
    <subcellularLocation>
        <location evidence="1">Lysosome membrane</location>
        <topology evidence="1">Multi-pass membrane protein</topology>
    </subcellularLocation>
</comment>
<feature type="transmembrane region" description="Helical" evidence="9">
    <location>
        <begin position="316"/>
        <end position="335"/>
    </location>
</feature>
<name>A0A8C4YZN5_GADMO</name>
<keyword evidence="3 9" id="KW-0812">Transmembrane</keyword>
<evidence type="ECO:0000256" key="9">
    <source>
        <dbReference type="SAM" id="Phobius"/>
    </source>
</evidence>
<feature type="transmembrane region" description="Helical" evidence="9">
    <location>
        <begin position="248"/>
        <end position="272"/>
    </location>
</feature>
<dbReference type="GO" id="GO:0005765">
    <property type="term" value="C:lysosomal membrane"/>
    <property type="evidence" value="ECO:0007669"/>
    <property type="project" value="UniProtKB-SubCell"/>
</dbReference>
<evidence type="ECO:0000256" key="8">
    <source>
        <dbReference type="ARBA" id="ARBA00023228"/>
    </source>
</evidence>
<keyword evidence="7" id="KW-0325">Glycoprotein</keyword>
<dbReference type="InterPro" id="IPR036259">
    <property type="entry name" value="MFS_trans_sf"/>
</dbReference>
<feature type="transmembrane region" description="Helical" evidence="9">
    <location>
        <begin position="284"/>
        <end position="304"/>
    </location>
</feature>
<dbReference type="PANTHER" id="PTHR23507:SF9">
    <property type="entry name" value="LYSOSOMAL PROTON-COUPLED STEROID CONJUGATE AND BILE ACID SYMPORTER SLC46A3"/>
    <property type="match status" value="1"/>
</dbReference>
<reference evidence="10" key="2">
    <citation type="submission" date="2025-09" db="UniProtKB">
        <authorList>
            <consortium name="Ensembl"/>
        </authorList>
    </citation>
    <scope>IDENTIFICATION</scope>
</reference>
<evidence type="ECO:0000256" key="2">
    <source>
        <dbReference type="ARBA" id="ARBA00022448"/>
    </source>
</evidence>
<evidence type="ECO:0000256" key="6">
    <source>
        <dbReference type="ARBA" id="ARBA00023136"/>
    </source>
</evidence>
<sequence>MGGSYLIQPVVAFYSFGLFMTIPLLQQYVYSRLWEQLSSAPYSSSQSAQCVNSSSNLTFTIMEVQKQASVFILYAELSFLVPSMFSCPLLVSCSDSLGRKAAIVPPLLGNLLFSVCCFLISCFSLDLHFLLGAGFVAGLFGGPSALLGGCFAYVADRCREEARAGVDLIWGLIAGLAPACTGVLIYAIGFRWPFLIVFLLYLLTLAYVVLVLGDSLASVIPLPSQKLLGQLQSVYMMFGTGSRRRNTALGLTLAVFALFKMCRDGGMSIIILYQLNQPLCWSELLIGCSSLLGMIVHLGSYAGVSFFSRCLDDANVVLLGLLSLAGGLLMAAFAHTTLLMLLVRLPLILSDMPSAVLRSMMSNLVPGSEQGAVFACVVFLEMLSACVALVVFNSTYAATVTWFSGFSFLLASLLTVIPALLIG</sequence>
<dbReference type="Ensembl" id="ENSGMOT00000001933.2">
    <property type="protein sequence ID" value="ENSGMOP00000001871.2"/>
    <property type="gene ID" value="ENSGMOG00000001760.2"/>
</dbReference>
<dbReference type="SUPFAM" id="SSF103473">
    <property type="entry name" value="MFS general substrate transporter"/>
    <property type="match status" value="1"/>
</dbReference>
<feature type="transmembrane region" description="Helical" evidence="9">
    <location>
        <begin position="12"/>
        <end position="30"/>
    </location>
</feature>
<evidence type="ECO:0000256" key="5">
    <source>
        <dbReference type="ARBA" id="ARBA00022989"/>
    </source>
</evidence>
<feature type="transmembrane region" description="Helical" evidence="9">
    <location>
        <begin position="71"/>
        <end position="91"/>
    </location>
</feature>
<keyword evidence="8" id="KW-0458">Lysosome</keyword>
<feature type="transmembrane region" description="Helical" evidence="9">
    <location>
        <begin position="372"/>
        <end position="396"/>
    </location>
</feature>
<dbReference type="GO" id="GO:0034486">
    <property type="term" value="P:vacuolar transmembrane transport"/>
    <property type="evidence" value="ECO:0007669"/>
    <property type="project" value="TreeGrafter"/>
</dbReference>
<feature type="transmembrane region" description="Helical" evidence="9">
    <location>
        <begin position="129"/>
        <end position="155"/>
    </location>
</feature>
<accession>A0A8C4YZN5</accession>